<evidence type="ECO:0000313" key="2">
    <source>
        <dbReference type="EMBL" id="OGM60548.1"/>
    </source>
</evidence>
<reference evidence="2 3" key="1">
    <citation type="journal article" date="2016" name="Nat. Commun.">
        <title>Thousands of microbial genomes shed light on interconnected biogeochemical processes in an aquifer system.</title>
        <authorList>
            <person name="Anantharaman K."/>
            <person name="Brown C.T."/>
            <person name="Hug L.A."/>
            <person name="Sharon I."/>
            <person name="Castelle C.J."/>
            <person name="Probst A.J."/>
            <person name="Thomas B.C."/>
            <person name="Singh A."/>
            <person name="Wilkins M.J."/>
            <person name="Karaoz U."/>
            <person name="Brodie E.L."/>
            <person name="Williams K.H."/>
            <person name="Hubbard S.S."/>
            <person name="Banfield J.F."/>
        </authorList>
    </citation>
    <scope>NUCLEOTIDE SEQUENCE [LARGE SCALE GENOMIC DNA]</scope>
</reference>
<accession>A0A1F8BB15</accession>
<protein>
    <submittedName>
        <fullName evidence="2">Uncharacterized protein</fullName>
    </submittedName>
</protein>
<sequence>MVAENLEPPKSTSQGRAGELSASTPKAKLRSRAIDLVTPTILLEPDDPQKIRARRAELNARTEAELYRDGVFRQGDNWDD</sequence>
<organism evidence="2 3">
    <name type="scientific">Candidatus Woesebacteria bacterium RIFCSPLOWO2_01_FULL_39_10b</name>
    <dbReference type="NCBI Taxonomy" id="1802517"/>
    <lineage>
        <taxon>Bacteria</taxon>
        <taxon>Candidatus Woeseibacteriota</taxon>
    </lineage>
</organism>
<gene>
    <name evidence="2" type="ORF">A2892_00825</name>
</gene>
<dbReference type="AlphaFoldDB" id="A0A1F8BB15"/>
<dbReference type="Proteomes" id="UP000176404">
    <property type="component" value="Unassembled WGS sequence"/>
</dbReference>
<proteinExistence type="predicted"/>
<evidence type="ECO:0000313" key="3">
    <source>
        <dbReference type="Proteomes" id="UP000176404"/>
    </source>
</evidence>
<dbReference type="EMBL" id="MGHD01000004">
    <property type="protein sequence ID" value="OGM60548.1"/>
    <property type="molecule type" value="Genomic_DNA"/>
</dbReference>
<evidence type="ECO:0000256" key="1">
    <source>
        <dbReference type="SAM" id="MobiDB-lite"/>
    </source>
</evidence>
<comment type="caution">
    <text evidence="2">The sequence shown here is derived from an EMBL/GenBank/DDBJ whole genome shotgun (WGS) entry which is preliminary data.</text>
</comment>
<feature type="region of interest" description="Disordered" evidence="1">
    <location>
        <begin position="1"/>
        <end position="27"/>
    </location>
</feature>
<name>A0A1F8BB15_9BACT</name>